<feature type="region of interest" description="Disordered" evidence="1">
    <location>
        <begin position="323"/>
        <end position="373"/>
    </location>
</feature>
<dbReference type="Proteomes" id="UP000092666">
    <property type="component" value="Unassembled WGS sequence"/>
</dbReference>
<feature type="region of interest" description="Disordered" evidence="1">
    <location>
        <begin position="181"/>
        <end position="203"/>
    </location>
</feature>
<reference evidence="2 3" key="1">
    <citation type="submission" date="2013-07" db="EMBL/GenBank/DDBJ databases">
        <title>The Genome Sequence of Cryptococcus heveanensis BCC8398.</title>
        <authorList>
            <consortium name="The Broad Institute Genome Sequencing Platform"/>
            <person name="Cuomo C."/>
            <person name="Litvintseva A."/>
            <person name="Chen Y."/>
            <person name="Heitman J."/>
            <person name="Sun S."/>
            <person name="Springer D."/>
            <person name="Dromer F."/>
            <person name="Young S.K."/>
            <person name="Zeng Q."/>
            <person name="Gargeya S."/>
            <person name="Fitzgerald M."/>
            <person name="Abouelleil A."/>
            <person name="Alvarado L."/>
            <person name="Berlin A.M."/>
            <person name="Chapman S.B."/>
            <person name="Dewar J."/>
            <person name="Goldberg J."/>
            <person name="Griggs A."/>
            <person name="Gujja S."/>
            <person name="Hansen M."/>
            <person name="Howarth C."/>
            <person name="Imamovic A."/>
            <person name="Larimer J."/>
            <person name="McCowan C."/>
            <person name="Murphy C."/>
            <person name="Pearson M."/>
            <person name="Priest M."/>
            <person name="Roberts A."/>
            <person name="Saif S."/>
            <person name="Shea T."/>
            <person name="Sykes S."/>
            <person name="Wortman J."/>
            <person name="Nusbaum C."/>
            <person name="Birren B."/>
        </authorList>
    </citation>
    <scope>NUCLEOTIDE SEQUENCE [LARGE SCALE GENOMIC DNA]</scope>
    <source>
        <strain evidence="2 3">BCC8398</strain>
    </source>
</reference>
<reference evidence="3" key="2">
    <citation type="submission" date="2013-12" db="EMBL/GenBank/DDBJ databases">
        <title>Evolution of pathogenesis and genome organization in the Tremellales.</title>
        <authorList>
            <person name="Cuomo C."/>
            <person name="Litvintseva A."/>
            <person name="Heitman J."/>
            <person name="Chen Y."/>
            <person name="Sun S."/>
            <person name="Springer D."/>
            <person name="Dromer F."/>
            <person name="Young S."/>
            <person name="Zeng Q."/>
            <person name="Chapman S."/>
            <person name="Gujja S."/>
            <person name="Saif S."/>
            <person name="Birren B."/>
        </authorList>
    </citation>
    <scope>NUCLEOTIDE SEQUENCE [LARGE SCALE GENOMIC DNA]</scope>
    <source>
        <strain evidence="3">BCC8398</strain>
    </source>
</reference>
<dbReference type="AlphaFoldDB" id="A0A1B9GSM4"/>
<feature type="compositionally biased region" description="Polar residues" evidence="1">
    <location>
        <begin position="339"/>
        <end position="356"/>
    </location>
</feature>
<proteinExistence type="predicted"/>
<protein>
    <submittedName>
        <fullName evidence="2">Uncharacterized protein</fullName>
    </submittedName>
</protein>
<evidence type="ECO:0000313" key="3">
    <source>
        <dbReference type="Proteomes" id="UP000092666"/>
    </source>
</evidence>
<sequence>MSLRTTTAASTTPSPWALASIPESEDVEEPTANLGTAEPDTIRCDISDISGISEVRPLAAPPIGTDLVGHVHVNPSASASPSADAGADTSNFAGSVAAAQAGSAFESIPPESRGERERERRSILFYAPRPVALSTDPNFHPDGPYDSHVHVGSSPTARSDITAYKGEFTARLKEWHRSLHRHYDQSSGGGGGGNDGPCSGPQRVGAGFWGNLKGDISKQSARIVDNLSKDDRFRDCTAVEVDNRVLEALKRIDGTIADDESQGCLILAHNKGGAVDLDPFTASTGKDQDDDMVSGPKSKGSQRRSSSLFSDWLPFMSRRKEERSKQLQRAFTFPPSVDDTGSNTFDAGPNPTSHAHGTSMGHGNEPESSYPGAGSCRVRTYVRPRLSHTVYVAATSSLQAEGATLLRSIDERREQGDTQPLKAKELRALMPKRQVAQTSVNGADDDTLSLETPHARIVPAWSVVTVRQDVWDKLGSIEGFRSIGR</sequence>
<accession>A0A1B9GSM4</accession>
<gene>
    <name evidence="2" type="ORF">I316_04359</name>
</gene>
<feature type="compositionally biased region" description="Low complexity" evidence="1">
    <location>
        <begin position="1"/>
        <end position="15"/>
    </location>
</feature>
<name>A0A1B9GSM4_9TREE</name>
<feature type="region of interest" description="Disordered" evidence="1">
    <location>
        <begin position="1"/>
        <end position="42"/>
    </location>
</feature>
<organism evidence="2 3">
    <name type="scientific">Kwoniella heveanensis BCC8398</name>
    <dbReference type="NCBI Taxonomy" id="1296120"/>
    <lineage>
        <taxon>Eukaryota</taxon>
        <taxon>Fungi</taxon>
        <taxon>Dikarya</taxon>
        <taxon>Basidiomycota</taxon>
        <taxon>Agaricomycotina</taxon>
        <taxon>Tremellomycetes</taxon>
        <taxon>Tremellales</taxon>
        <taxon>Cryptococcaceae</taxon>
        <taxon>Kwoniella</taxon>
    </lineage>
</organism>
<feature type="region of interest" description="Disordered" evidence="1">
    <location>
        <begin position="278"/>
        <end position="306"/>
    </location>
</feature>
<evidence type="ECO:0000256" key="1">
    <source>
        <dbReference type="SAM" id="MobiDB-lite"/>
    </source>
</evidence>
<dbReference type="EMBL" id="KI669502">
    <property type="protein sequence ID" value="OCF34013.1"/>
    <property type="molecule type" value="Genomic_DNA"/>
</dbReference>
<evidence type="ECO:0000313" key="2">
    <source>
        <dbReference type="EMBL" id="OCF34013.1"/>
    </source>
</evidence>
<keyword evidence="3" id="KW-1185">Reference proteome</keyword>